<evidence type="ECO:0000259" key="6">
    <source>
        <dbReference type="Pfam" id="PF00759"/>
    </source>
</evidence>
<evidence type="ECO:0000259" key="7">
    <source>
        <dbReference type="Pfam" id="PF02927"/>
    </source>
</evidence>
<protein>
    <submittedName>
        <fullName evidence="8">Endoglucanase-like protein</fullName>
    </submittedName>
</protein>
<comment type="similarity">
    <text evidence="1">Belongs to the glycosyl hydrolase 9 (cellulase E) family.</text>
</comment>
<dbReference type="PANTHER" id="PTHR22298">
    <property type="entry name" value="ENDO-1,4-BETA-GLUCANASE"/>
    <property type="match status" value="1"/>
</dbReference>
<dbReference type="InterPro" id="IPR008928">
    <property type="entry name" value="6-hairpin_glycosidase_sf"/>
</dbReference>
<dbReference type="RefSeq" id="WP_133326308.1">
    <property type="nucleotide sequence ID" value="NZ_SMYL01000002.1"/>
</dbReference>
<dbReference type="Pfam" id="PF02927">
    <property type="entry name" value="CelD_N"/>
    <property type="match status" value="1"/>
</dbReference>
<dbReference type="CDD" id="cd02850">
    <property type="entry name" value="E_set_Cellulase_N"/>
    <property type="match status" value="1"/>
</dbReference>
<keyword evidence="5" id="KW-0624">Polysaccharide degradation</keyword>
<evidence type="ECO:0000313" key="8">
    <source>
        <dbReference type="EMBL" id="TDK67246.1"/>
    </source>
</evidence>
<keyword evidence="4" id="KW-0326">Glycosidase</keyword>
<dbReference type="InterPro" id="IPR004197">
    <property type="entry name" value="Cellulase_Ig-like"/>
</dbReference>
<dbReference type="InterPro" id="IPR014756">
    <property type="entry name" value="Ig_E-set"/>
</dbReference>
<gene>
    <name evidence="8" type="ORF">E2I14_05660</name>
</gene>
<comment type="caution">
    <text evidence="8">The sequence shown here is derived from an EMBL/GenBank/DDBJ whole genome shotgun (WGS) entry which is preliminary data.</text>
</comment>
<dbReference type="InterPro" id="IPR012341">
    <property type="entry name" value="6hp_glycosidase-like_sf"/>
</dbReference>
<dbReference type="AlphaFoldDB" id="A0A4R5W5D6"/>
<dbReference type="InterPro" id="IPR013783">
    <property type="entry name" value="Ig-like_fold"/>
</dbReference>
<evidence type="ECO:0000256" key="5">
    <source>
        <dbReference type="ARBA" id="ARBA00023326"/>
    </source>
</evidence>
<feature type="domain" description="Cellulase Ig-like" evidence="7">
    <location>
        <begin position="3"/>
        <end position="80"/>
    </location>
</feature>
<evidence type="ECO:0000313" key="9">
    <source>
        <dbReference type="Proteomes" id="UP000294829"/>
    </source>
</evidence>
<keyword evidence="2" id="KW-0378">Hydrolase</keyword>
<dbReference type="InterPro" id="IPR001701">
    <property type="entry name" value="Glyco_hydro_9"/>
</dbReference>
<dbReference type="Gene3D" id="1.50.10.10">
    <property type="match status" value="1"/>
</dbReference>
<dbReference type="OrthoDB" id="9808897at2"/>
<sequence>MKILHNHLGYPTQGRKVALIQSAEDVEGRTFTIYDAVQRSAVFSGVLGARQTIGEWHTGPVYQADFSALQEQGSYVLTVDLGLPHASLPLVSQPFSIAPIIYGGQLISDLIHYLKSQRSSGIFDLADRTCPKFVSEEKVAGRVVERVDVHGGWHDASGDASKYLSHMSYTNFMNPQQIPQVVWNLIDGRDRLPAQSIWLDDRIVDEALHGADFLIRMLDPQGYFYMTVFDRWSKDVEQREICSYTTQKGHKFDTYQAGFRQGGGSAIAALARASRLPRDGEFSRIDYLTAAEKAFAHLQQHNLQYLDNGQENIIDDYCALLAAIELFATTSNPSYEQAAEQRARKLIQRQSQAGWFWADDQQTRSYFHAAEAGLPSIALLRFIDVAPNSSLVQDCRDCVQKAWEYELSISVDARTNPFNYPRQYIQMPNKAGRIQFFIPHENESGYWWQGENARLASLASAAQLVATQFETDAQFAQTLRAYAQSNLNWIFGLNPFDACMMQGHGHNNPRYENGYWNAPGGVCNGITSGLENEEDIDFKSASQTTPFHSWRWGEQWIPHGAWLFHALSQQAME</sequence>
<dbReference type="GO" id="GO:0000272">
    <property type="term" value="P:polysaccharide catabolic process"/>
    <property type="evidence" value="ECO:0007669"/>
    <property type="project" value="UniProtKB-KW"/>
</dbReference>
<evidence type="ECO:0000256" key="2">
    <source>
        <dbReference type="ARBA" id="ARBA00022801"/>
    </source>
</evidence>
<evidence type="ECO:0000256" key="3">
    <source>
        <dbReference type="ARBA" id="ARBA00023277"/>
    </source>
</evidence>
<keyword evidence="3" id="KW-0119">Carbohydrate metabolism</keyword>
<organism evidence="8 9">
    <name type="scientific">Sapientia aquatica</name>
    <dbReference type="NCBI Taxonomy" id="1549640"/>
    <lineage>
        <taxon>Bacteria</taxon>
        <taxon>Pseudomonadati</taxon>
        <taxon>Pseudomonadota</taxon>
        <taxon>Betaproteobacteria</taxon>
        <taxon>Burkholderiales</taxon>
        <taxon>Oxalobacteraceae</taxon>
        <taxon>Sapientia</taxon>
    </lineage>
</organism>
<dbReference type="GO" id="GO:0008810">
    <property type="term" value="F:cellulase activity"/>
    <property type="evidence" value="ECO:0007669"/>
    <property type="project" value="InterPro"/>
</dbReference>
<feature type="domain" description="Glycoside hydrolase family 9" evidence="6">
    <location>
        <begin position="108"/>
        <end position="510"/>
    </location>
</feature>
<dbReference type="SUPFAM" id="SSF81296">
    <property type="entry name" value="E set domains"/>
    <property type="match status" value="1"/>
</dbReference>
<reference evidence="8 9" key="1">
    <citation type="submission" date="2019-03" db="EMBL/GenBank/DDBJ databases">
        <title>Sapientia aquatica gen. nov., sp. nov., isolated from a crater lake.</title>
        <authorList>
            <person name="Felfoldi T."/>
            <person name="Szabo A."/>
            <person name="Toth E."/>
            <person name="Schumann P."/>
            <person name="Keki Z."/>
            <person name="Marialigeti K."/>
            <person name="Mathe I."/>
        </authorList>
    </citation>
    <scope>NUCLEOTIDE SEQUENCE [LARGE SCALE GENOMIC DNA]</scope>
    <source>
        <strain evidence="8 9">SA-152</strain>
    </source>
</reference>
<keyword evidence="9" id="KW-1185">Reference proteome</keyword>
<accession>A0A4R5W5D6</accession>
<dbReference type="SUPFAM" id="SSF48208">
    <property type="entry name" value="Six-hairpin glycosidases"/>
    <property type="match status" value="1"/>
</dbReference>
<proteinExistence type="inferred from homology"/>
<evidence type="ECO:0000256" key="4">
    <source>
        <dbReference type="ARBA" id="ARBA00023295"/>
    </source>
</evidence>
<evidence type="ECO:0000256" key="1">
    <source>
        <dbReference type="ARBA" id="ARBA00007072"/>
    </source>
</evidence>
<dbReference type="EMBL" id="SMYL01000002">
    <property type="protein sequence ID" value="TDK67246.1"/>
    <property type="molecule type" value="Genomic_DNA"/>
</dbReference>
<dbReference type="Pfam" id="PF00759">
    <property type="entry name" value="Glyco_hydro_9"/>
    <property type="match status" value="1"/>
</dbReference>
<name>A0A4R5W5D6_9BURK</name>
<dbReference type="Proteomes" id="UP000294829">
    <property type="component" value="Unassembled WGS sequence"/>
</dbReference>
<dbReference type="Gene3D" id="2.60.40.10">
    <property type="entry name" value="Immunoglobulins"/>
    <property type="match status" value="1"/>
</dbReference>